<keyword evidence="8" id="KW-0472">Membrane</keyword>
<evidence type="ECO:0000313" key="12">
    <source>
        <dbReference type="EMBL" id="XBY44539.1"/>
    </source>
</evidence>
<dbReference type="Pfam" id="PF00672">
    <property type="entry name" value="HAMP"/>
    <property type="match status" value="1"/>
</dbReference>
<feature type="region of interest" description="Disordered" evidence="7">
    <location>
        <begin position="543"/>
        <end position="568"/>
    </location>
</feature>
<reference evidence="12" key="1">
    <citation type="submission" date="2024-06" db="EMBL/GenBank/DDBJ databases">
        <title>Methylostella associata gen. nov., sp. nov., a novel Ancalomicrobiaceae-affiliated facultatively methylotrophic bacteria that feed on methanotrophs of the genus Methylococcus.</title>
        <authorList>
            <person name="Saltykova V."/>
            <person name="Danilova O.V."/>
            <person name="Oshkin I.Y."/>
            <person name="Belova S.E."/>
            <person name="Pimenov N.V."/>
            <person name="Dedysh S.N."/>
        </authorList>
    </citation>
    <scope>NUCLEOTIDE SEQUENCE</scope>
    <source>
        <strain evidence="12">S20</strain>
    </source>
</reference>
<dbReference type="SMART" id="SM00283">
    <property type="entry name" value="MA"/>
    <property type="match status" value="1"/>
</dbReference>
<evidence type="ECO:0000259" key="10">
    <source>
        <dbReference type="PROSITE" id="PS50192"/>
    </source>
</evidence>
<gene>
    <name evidence="12" type="ORF">ABS361_21450</name>
</gene>
<sequence>MSAAVQTNRGVFRSIGAKIFAGVAALAVLAGVVGAVGYRGLDTLGDLVDQTASASAVMSGFNDASGAVAAFVLAPEDKFIARGLAALDAATAASDRIVEADTRDRIKRQIDDFRSTFADLRKASSVIAAAATEMTTTGDELVKTANATETESFQKVETVDREVAAIQLDLGQIRSVSLAASKLQAAIYEARTALIAYARQPDPILVSKAQATVIIAKPDLEMLVKMAGWPATQKHVQRISERYEALEKKLQITDAFDETVATDAIDDANVLTRTVTTLLTTLNLLATTNDEILRERADERSKVRVTAGSVRSFGDSAKIAVAGADKFRLDPSEANAEAVRAAIKRADGFGKMLERIGLAQLREGLGKLGAAFDRMVAAKRDLDGSIGRALERSTAASQAIAAIVRDQQATARDERGTNAMIVIGTGLAALGFVVVIALFMARKVAAPIRGITAAMQRLARGETALDLDARDRTDEIGDMIAAVSVFRDNAIERQRLARDQAEKDEQERRRQAKIEELIRSFRAEMSTVLEVVSQSADRMQSTADQLNAGASGASDQARSASSSSRDATASVQTVATAAEELSASIGEIGQQARGALDLVEATSGNASSTAARSAVLVEAATKIGDVVSLIRSIAGQTNLLALNATIEAARAGEAGKGFAVVANEVKALANQTSRATDDIVAQIDQIQAATRTVVDAIEGITQGIGDVKTYTTSIAAAVEEQGAATADIARSVVRAADGTGHATESVDQLARSVEETTHSATSVLQVSRELNSQAQRVRAILDDFLQGVAAA</sequence>
<dbReference type="PANTHER" id="PTHR32089">
    <property type="entry name" value="METHYL-ACCEPTING CHEMOTAXIS PROTEIN MCPB"/>
    <property type="match status" value="1"/>
</dbReference>
<dbReference type="RefSeq" id="WP_407049632.1">
    <property type="nucleotide sequence ID" value="NZ_CP158568.1"/>
</dbReference>
<protein>
    <submittedName>
        <fullName evidence="12">Methyl-accepting chemotaxis protein</fullName>
    </submittedName>
</protein>
<keyword evidence="3 5" id="KW-0807">Transducer</keyword>
<feature type="compositionally biased region" description="Low complexity" evidence="7">
    <location>
        <begin position="548"/>
        <end position="568"/>
    </location>
</feature>
<name>A0AAU7X9D5_9HYPH</name>
<dbReference type="GO" id="GO:0007165">
    <property type="term" value="P:signal transduction"/>
    <property type="evidence" value="ECO:0007669"/>
    <property type="project" value="UniProtKB-KW"/>
</dbReference>
<keyword evidence="8" id="KW-0812">Transmembrane</keyword>
<dbReference type="InterPro" id="IPR003660">
    <property type="entry name" value="HAMP_dom"/>
</dbReference>
<dbReference type="InterPro" id="IPR000727">
    <property type="entry name" value="T_SNARE_dom"/>
</dbReference>
<dbReference type="PROSITE" id="PS50890">
    <property type="entry name" value="PUA"/>
    <property type="match status" value="1"/>
</dbReference>
<keyword evidence="2" id="KW-1003">Cell membrane</keyword>
<evidence type="ECO:0000256" key="2">
    <source>
        <dbReference type="ARBA" id="ARBA00022519"/>
    </source>
</evidence>
<evidence type="ECO:0000256" key="3">
    <source>
        <dbReference type="ARBA" id="ARBA00023224"/>
    </source>
</evidence>
<feature type="domain" description="Methyl-accepting transducer" evidence="9">
    <location>
        <begin position="535"/>
        <end position="764"/>
    </location>
</feature>
<dbReference type="SMART" id="SM00304">
    <property type="entry name" value="HAMP"/>
    <property type="match status" value="1"/>
</dbReference>
<dbReference type="PROSITE" id="PS50885">
    <property type="entry name" value="HAMP"/>
    <property type="match status" value="1"/>
</dbReference>
<accession>A0AAU7X9D5</accession>
<evidence type="ECO:0000256" key="5">
    <source>
        <dbReference type="PROSITE-ProRule" id="PRU00284"/>
    </source>
</evidence>
<keyword evidence="8" id="KW-1133">Transmembrane helix</keyword>
<dbReference type="PANTHER" id="PTHR32089:SF112">
    <property type="entry name" value="LYSOZYME-LIKE PROTEIN-RELATED"/>
    <property type="match status" value="1"/>
</dbReference>
<evidence type="ECO:0000256" key="6">
    <source>
        <dbReference type="SAM" id="Coils"/>
    </source>
</evidence>
<dbReference type="Gene3D" id="6.10.340.10">
    <property type="match status" value="1"/>
</dbReference>
<evidence type="ECO:0000256" key="4">
    <source>
        <dbReference type="ARBA" id="ARBA00029447"/>
    </source>
</evidence>
<organism evidence="12">
    <name type="scientific">Methyloraptor flagellatus</name>
    <dbReference type="NCBI Taxonomy" id="3162530"/>
    <lineage>
        <taxon>Bacteria</taxon>
        <taxon>Pseudomonadati</taxon>
        <taxon>Pseudomonadota</taxon>
        <taxon>Alphaproteobacteria</taxon>
        <taxon>Hyphomicrobiales</taxon>
        <taxon>Ancalomicrobiaceae</taxon>
        <taxon>Methyloraptor</taxon>
    </lineage>
</organism>
<dbReference type="CDD" id="cd06225">
    <property type="entry name" value="HAMP"/>
    <property type="match status" value="1"/>
</dbReference>
<dbReference type="Gene3D" id="1.10.287.950">
    <property type="entry name" value="Methyl-accepting chemotaxis protein"/>
    <property type="match status" value="1"/>
</dbReference>
<evidence type="ECO:0000256" key="7">
    <source>
        <dbReference type="SAM" id="MobiDB-lite"/>
    </source>
</evidence>
<dbReference type="KEGG" id="mflg:ABS361_21450"/>
<feature type="domain" description="HAMP" evidence="11">
    <location>
        <begin position="442"/>
        <end position="495"/>
    </location>
</feature>
<comment type="similarity">
    <text evidence="4">Belongs to the methyl-accepting chemotaxis (MCP) protein family.</text>
</comment>
<feature type="coiled-coil region" evidence="6">
    <location>
        <begin position="487"/>
        <end position="516"/>
    </location>
</feature>
<evidence type="ECO:0000259" key="11">
    <source>
        <dbReference type="PROSITE" id="PS50885"/>
    </source>
</evidence>
<evidence type="ECO:0000259" key="9">
    <source>
        <dbReference type="PROSITE" id="PS50111"/>
    </source>
</evidence>
<keyword evidence="6" id="KW-0175">Coiled coil</keyword>
<dbReference type="GO" id="GO:0005886">
    <property type="term" value="C:plasma membrane"/>
    <property type="evidence" value="ECO:0007669"/>
    <property type="project" value="UniProtKB-SubCell"/>
</dbReference>
<feature type="domain" description="T-SNARE coiled-coil homology" evidence="10">
    <location>
        <begin position="687"/>
        <end position="749"/>
    </location>
</feature>
<comment type="subcellular location">
    <subcellularLocation>
        <location evidence="1">Cell inner membrane</location>
        <topology evidence="1">Multi-pass membrane protein</topology>
    </subcellularLocation>
</comment>
<feature type="transmembrane region" description="Helical" evidence="8">
    <location>
        <begin position="419"/>
        <end position="441"/>
    </location>
</feature>
<keyword evidence="2" id="KW-0997">Cell inner membrane</keyword>
<evidence type="ECO:0000256" key="1">
    <source>
        <dbReference type="ARBA" id="ARBA00004429"/>
    </source>
</evidence>
<dbReference type="AlphaFoldDB" id="A0AAU7X9D5"/>
<dbReference type="Pfam" id="PF00015">
    <property type="entry name" value="MCPsignal"/>
    <property type="match status" value="1"/>
</dbReference>
<dbReference type="SUPFAM" id="SSF58104">
    <property type="entry name" value="Methyl-accepting chemotaxis protein (MCP) signaling domain"/>
    <property type="match status" value="1"/>
</dbReference>
<proteinExistence type="inferred from homology"/>
<dbReference type="PROSITE" id="PS50192">
    <property type="entry name" value="T_SNARE"/>
    <property type="match status" value="1"/>
</dbReference>
<dbReference type="InterPro" id="IPR004089">
    <property type="entry name" value="MCPsignal_dom"/>
</dbReference>
<evidence type="ECO:0000256" key="8">
    <source>
        <dbReference type="SAM" id="Phobius"/>
    </source>
</evidence>
<dbReference type="PROSITE" id="PS50111">
    <property type="entry name" value="CHEMOTAXIS_TRANSDUC_2"/>
    <property type="match status" value="1"/>
</dbReference>
<dbReference type="EMBL" id="CP158568">
    <property type="protein sequence ID" value="XBY44539.1"/>
    <property type="molecule type" value="Genomic_DNA"/>
</dbReference>